<accession>A0ABU1DZL3</accession>
<name>A0ABU1DZL3_9FLAO</name>
<keyword evidence="11" id="KW-1185">Reference proteome</keyword>
<keyword evidence="4" id="KW-0732">Signal</keyword>
<dbReference type="PROSITE" id="PS51007">
    <property type="entry name" value="CYTC"/>
    <property type="match status" value="2"/>
</dbReference>
<evidence type="ECO:0000256" key="3">
    <source>
        <dbReference type="ARBA" id="ARBA00022723"/>
    </source>
</evidence>
<feature type="domain" description="Cytochrome c" evidence="9">
    <location>
        <begin position="48"/>
        <end position="150"/>
    </location>
</feature>
<dbReference type="PIRSF" id="PIRSF000294">
    <property type="entry name" value="Cytochrome-c_peroxidase"/>
    <property type="match status" value="1"/>
</dbReference>
<dbReference type="InterPro" id="IPR004852">
    <property type="entry name" value="Di-haem_cyt_c_peroxidsae"/>
</dbReference>
<keyword evidence="5" id="KW-0574">Periplasm</keyword>
<dbReference type="InterPro" id="IPR009056">
    <property type="entry name" value="Cyt_c-like_dom"/>
</dbReference>
<keyword evidence="2 8" id="KW-0349">Heme</keyword>
<evidence type="ECO:0000256" key="7">
    <source>
        <dbReference type="ARBA" id="ARBA00023004"/>
    </source>
</evidence>
<evidence type="ECO:0000259" key="9">
    <source>
        <dbReference type="PROSITE" id="PS51007"/>
    </source>
</evidence>
<evidence type="ECO:0000256" key="8">
    <source>
        <dbReference type="PROSITE-ProRule" id="PRU00433"/>
    </source>
</evidence>
<dbReference type="Pfam" id="PF03150">
    <property type="entry name" value="CCP_MauG"/>
    <property type="match status" value="1"/>
</dbReference>
<gene>
    <name evidence="10" type="ORF">REB14_02190</name>
</gene>
<dbReference type="SUPFAM" id="SSF46626">
    <property type="entry name" value="Cytochrome c"/>
    <property type="match status" value="2"/>
</dbReference>
<dbReference type="Proteomes" id="UP001260959">
    <property type="component" value="Unassembled WGS sequence"/>
</dbReference>
<dbReference type="EMBL" id="JAVIXS010000001">
    <property type="protein sequence ID" value="MDR4950990.1"/>
    <property type="molecule type" value="Genomic_DNA"/>
</dbReference>
<sequence>MFPIKFLSLLTLSFLMVEDFNTTPLYFNVPIGFPETKYNFKENPLSAETYNLGKKLFHDPILSRNNTISCASCHTQEMSFTHVDHNLSHGIEDKFGKRNAPALINLAWMDQFMWDGRINDIHVLSVSPINDSLEMDENLDNIKKKLKANEYYLSLFREAYGDDQITNARILRSLSQYMLMLVSANSKYDRVQRGSEQFSEDEQKGYEIFKTNCSSCHTEPLFTTNRFENNGLPMDKTLKDYGVYQVTQKKEDRFKFKIPTLRNISYTYPYMHDGRYESLEEVIAFYTNKKNKNASFQNKTLKSINLQKEDISKLILFLNTLNDKEFTRNEFFGSR</sequence>
<keyword evidence="3 8" id="KW-0479">Metal-binding</keyword>
<organism evidence="10 11">
    <name type="scientific">Chryseobacterium metallicongregator</name>
    <dbReference type="NCBI Taxonomy" id="3073042"/>
    <lineage>
        <taxon>Bacteria</taxon>
        <taxon>Pseudomonadati</taxon>
        <taxon>Bacteroidota</taxon>
        <taxon>Flavobacteriia</taxon>
        <taxon>Flavobacteriales</taxon>
        <taxon>Weeksellaceae</taxon>
        <taxon>Chryseobacterium group</taxon>
        <taxon>Chryseobacterium</taxon>
    </lineage>
</organism>
<dbReference type="InterPro" id="IPR026259">
    <property type="entry name" value="MauG/Cytc_peroxidase"/>
</dbReference>
<proteinExistence type="predicted"/>
<feature type="domain" description="Cytochrome c" evidence="9">
    <location>
        <begin position="200"/>
        <end position="322"/>
    </location>
</feature>
<dbReference type="GO" id="GO:0004601">
    <property type="term" value="F:peroxidase activity"/>
    <property type="evidence" value="ECO:0007669"/>
    <property type="project" value="UniProtKB-KW"/>
</dbReference>
<evidence type="ECO:0000256" key="5">
    <source>
        <dbReference type="ARBA" id="ARBA00022764"/>
    </source>
</evidence>
<evidence type="ECO:0000313" key="11">
    <source>
        <dbReference type="Proteomes" id="UP001260959"/>
    </source>
</evidence>
<dbReference type="RefSeq" id="WP_309521372.1">
    <property type="nucleotide sequence ID" value="NZ_JAVIXS010000001.1"/>
</dbReference>
<comment type="subcellular location">
    <subcellularLocation>
        <location evidence="1">Periplasm</location>
    </subcellularLocation>
</comment>
<keyword evidence="6" id="KW-0560">Oxidoreductase</keyword>
<evidence type="ECO:0000256" key="6">
    <source>
        <dbReference type="ARBA" id="ARBA00023002"/>
    </source>
</evidence>
<dbReference type="InterPro" id="IPR051395">
    <property type="entry name" value="Cytochrome_c_Peroxidase/MauG"/>
</dbReference>
<reference evidence="10 11" key="1">
    <citation type="submission" date="2023-08" db="EMBL/GenBank/DDBJ databases">
        <authorList>
            <person name="Maltman C."/>
        </authorList>
    </citation>
    <scope>NUCLEOTIDE SEQUENCE [LARGE SCALE GENOMIC DNA]</scope>
    <source>
        <strain evidence="10 11">ES2</strain>
    </source>
</reference>
<dbReference type="Gene3D" id="1.10.760.10">
    <property type="entry name" value="Cytochrome c-like domain"/>
    <property type="match status" value="2"/>
</dbReference>
<protein>
    <submittedName>
        <fullName evidence="10">Cytochrome c peroxidase</fullName>
    </submittedName>
</protein>
<evidence type="ECO:0000256" key="4">
    <source>
        <dbReference type="ARBA" id="ARBA00022729"/>
    </source>
</evidence>
<keyword evidence="10" id="KW-0575">Peroxidase</keyword>
<dbReference type="InterPro" id="IPR036909">
    <property type="entry name" value="Cyt_c-like_dom_sf"/>
</dbReference>
<dbReference type="PANTHER" id="PTHR30600:SF10">
    <property type="entry name" value="BLL6722 PROTEIN"/>
    <property type="match status" value="1"/>
</dbReference>
<comment type="caution">
    <text evidence="10">The sequence shown here is derived from an EMBL/GenBank/DDBJ whole genome shotgun (WGS) entry which is preliminary data.</text>
</comment>
<evidence type="ECO:0000256" key="1">
    <source>
        <dbReference type="ARBA" id="ARBA00004418"/>
    </source>
</evidence>
<dbReference type="Pfam" id="PF00034">
    <property type="entry name" value="Cytochrom_C"/>
    <property type="match status" value="1"/>
</dbReference>
<evidence type="ECO:0000313" key="10">
    <source>
        <dbReference type="EMBL" id="MDR4950990.1"/>
    </source>
</evidence>
<dbReference type="PANTHER" id="PTHR30600">
    <property type="entry name" value="CYTOCHROME C PEROXIDASE-RELATED"/>
    <property type="match status" value="1"/>
</dbReference>
<evidence type="ECO:0000256" key="2">
    <source>
        <dbReference type="ARBA" id="ARBA00022617"/>
    </source>
</evidence>
<keyword evidence="7 8" id="KW-0408">Iron</keyword>